<dbReference type="PANTHER" id="PTHR21064:SF6">
    <property type="entry name" value="AMINOGLYCOSIDE PHOSPHOTRANSFERASE DOMAIN-CONTAINING PROTEIN"/>
    <property type="match status" value="1"/>
</dbReference>
<evidence type="ECO:0000259" key="8">
    <source>
        <dbReference type="Pfam" id="PF01636"/>
    </source>
</evidence>
<keyword evidence="1" id="KW-0028">Amino-acid biosynthesis</keyword>
<dbReference type="GO" id="GO:0016301">
    <property type="term" value="F:kinase activity"/>
    <property type="evidence" value="ECO:0007669"/>
    <property type="project" value="UniProtKB-KW"/>
</dbReference>
<dbReference type="InterPro" id="IPR005280">
    <property type="entry name" value="Homoserine_kinase_II"/>
</dbReference>
<name>A0ABU6GNT4_9BACL</name>
<evidence type="ECO:0000256" key="6">
    <source>
        <dbReference type="ARBA" id="ARBA00022840"/>
    </source>
</evidence>
<evidence type="ECO:0000256" key="7">
    <source>
        <dbReference type="ARBA" id="ARBA00038240"/>
    </source>
</evidence>
<dbReference type="Pfam" id="PF01636">
    <property type="entry name" value="APH"/>
    <property type="match status" value="1"/>
</dbReference>
<evidence type="ECO:0000256" key="3">
    <source>
        <dbReference type="ARBA" id="ARBA00022697"/>
    </source>
</evidence>
<dbReference type="PANTHER" id="PTHR21064">
    <property type="entry name" value="AMINOGLYCOSIDE PHOSPHOTRANSFERASE DOMAIN-CONTAINING PROTEIN-RELATED"/>
    <property type="match status" value="1"/>
</dbReference>
<protein>
    <submittedName>
        <fullName evidence="9">Homoserine kinase</fullName>
    </submittedName>
</protein>
<reference evidence="9 10" key="1">
    <citation type="submission" date="2023-03" db="EMBL/GenBank/DDBJ databases">
        <title>Bacillus Genome Sequencing.</title>
        <authorList>
            <person name="Dunlap C."/>
        </authorList>
    </citation>
    <scope>NUCLEOTIDE SEQUENCE [LARGE SCALE GENOMIC DNA]</scope>
    <source>
        <strain evidence="9 10">BD-525</strain>
    </source>
</reference>
<dbReference type="Proteomes" id="UP001344632">
    <property type="component" value="Unassembled WGS sequence"/>
</dbReference>
<dbReference type="SUPFAM" id="SSF56112">
    <property type="entry name" value="Protein kinase-like (PK-like)"/>
    <property type="match status" value="1"/>
</dbReference>
<comment type="caution">
    <text evidence="9">The sequence shown here is derived from an EMBL/GenBank/DDBJ whole genome shotgun (WGS) entry which is preliminary data.</text>
</comment>
<comment type="similarity">
    <text evidence="7">Belongs to the pseudomonas-type ThrB family.</text>
</comment>
<keyword evidence="3" id="KW-0791">Threonine biosynthesis</keyword>
<evidence type="ECO:0000256" key="4">
    <source>
        <dbReference type="ARBA" id="ARBA00022741"/>
    </source>
</evidence>
<dbReference type="InterPro" id="IPR050249">
    <property type="entry name" value="Pseudomonas-type_ThrB"/>
</dbReference>
<evidence type="ECO:0000256" key="2">
    <source>
        <dbReference type="ARBA" id="ARBA00022679"/>
    </source>
</evidence>
<keyword evidence="4" id="KW-0547">Nucleotide-binding</keyword>
<keyword evidence="2" id="KW-0808">Transferase</keyword>
<dbReference type="RefSeq" id="WP_326087980.1">
    <property type="nucleotide sequence ID" value="NZ_JARLKZ010000006.1"/>
</dbReference>
<dbReference type="Gene3D" id="3.30.200.20">
    <property type="entry name" value="Phosphorylase Kinase, domain 1"/>
    <property type="match status" value="1"/>
</dbReference>
<organism evidence="9 10">
    <name type="scientific">Paenibacillus dokdonensis</name>
    <dbReference type="NCBI Taxonomy" id="2567944"/>
    <lineage>
        <taxon>Bacteria</taxon>
        <taxon>Bacillati</taxon>
        <taxon>Bacillota</taxon>
        <taxon>Bacilli</taxon>
        <taxon>Bacillales</taxon>
        <taxon>Paenibacillaceae</taxon>
        <taxon>Paenibacillus</taxon>
    </lineage>
</organism>
<dbReference type="InterPro" id="IPR011009">
    <property type="entry name" value="Kinase-like_dom_sf"/>
</dbReference>
<accession>A0ABU6GNT4</accession>
<keyword evidence="10" id="KW-1185">Reference proteome</keyword>
<keyword evidence="6" id="KW-0067">ATP-binding</keyword>
<sequence>MLFPVSYSTLSDQAINDYLKKQYHLNNNTRTSYLLRGMNDTYLVTTPEKKYVFRVYRGDWRGNESEVSFEMELLHHLDQNGISVSLPIPDQQGNLIQNLQAPEGTRYAVLFTFAEGTEKGIDTEEISERFGQAVAEIHLKSDSFHTTSSRQELTLDYLIHQTLEAVQPHMQHRLKDFQELKQIAAKLENSLREHGLDTLDWGICHGDLHGNTNVSYMDDLTMTHYDFDLCGYGWRAYDIAEFRLARQVRLGHDPAQMELLWSAFIKGYQSIRALSDKDLHAVPVFVAIRQLWLFGLCLKDPHINGSIDYGDDYIDDKLHFFRNLSIFQEDIRVTQP</sequence>
<dbReference type="Gene3D" id="3.90.1200.10">
    <property type="match status" value="1"/>
</dbReference>
<evidence type="ECO:0000313" key="9">
    <source>
        <dbReference type="EMBL" id="MEC0240340.1"/>
    </source>
</evidence>
<keyword evidence="5 9" id="KW-0418">Kinase</keyword>
<evidence type="ECO:0000256" key="5">
    <source>
        <dbReference type="ARBA" id="ARBA00022777"/>
    </source>
</evidence>
<evidence type="ECO:0000313" key="10">
    <source>
        <dbReference type="Proteomes" id="UP001344632"/>
    </source>
</evidence>
<dbReference type="EMBL" id="JARLKZ010000006">
    <property type="protein sequence ID" value="MEC0240340.1"/>
    <property type="molecule type" value="Genomic_DNA"/>
</dbReference>
<dbReference type="InterPro" id="IPR002575">
    <property type="entry name" value="Aminoglycoside_PTrfase"/>
</dbReference>
<feature type="domain" description="Aminoglycoside phosphotransferase" evidence="8">
    <location>
        <begin position="39"/>
        <end position="272"/>
    </location>
</feature>
<dbReference type="CDD" id="cd05153">
    <property type="entry name" value="HomoserineK_II"/>
    <property type="match status" value="1"/>
</dbReference>
<gene>
    <name evidence="9" type="ORF">P4H66_10810</name>
</gene>
<proteinExistence type="inferred from homology"/>
<evidence type="ECO:0000256" key="1">
    <source>
        <dbReference type="ARBA" id="ARBA00022605"/>
    </source>
</evidence>